<evidence type="ECO:0000313" key="9">
    <source>
        <dbReference type="EMBL" id="KAK7058638.1"/>
    </source>
</evidence>
<evidence type="ECO:0000256" key="3">
    <source>
        <dbReference type="ARBA" id="ARBA00022723"/>
    </source>
</evidence>
<dbReference type="PROSITE" id="PS00086">
    <property type="entry name" value="CYTOCHROME_P450"/>
    <property type="match status" value="1"/>
</dbReference>
<evidence type="ECO:0008006" key="11">
    <source>
        <dbReference type="Google" id="ProtNLM"/>
    </source>
</evidence>
<dbReference type="GO" id="GO:0020037">
    <property type="term" value="F:heme binding"/>
    <property type="evidence" value="ECO:0007669"/>
    <property type="project" value="InterPro"/>
</dbReference>
<protein>
    <recommendedName>
        <fullName evidence="11">Cytochrome P450</fullName>
    </recommendedName>
</protein>
<dbReference type="GO" id="GO:0016705">
    <property type="term" value="F:oxidoreductase activity, acting on paired donors, with incorporation or reduction of molecular oxygen"/>
    <property type="evidence" value="ECO:0007669"/>
    <property type="project" value="InterPro"/>
</dbReference>
<keyword evidence="7 8" id="KW-0349">Heme</keyword>
<comment type="cofactor">
    <cofactor evidence="1 7">
        <name>heme</name>
        <dbReference type="ChEBI" id="CHEBI:30413"/>
    </cofactor>
</comment>
<name>A0AAW0E6F0_9AGAR</name>
<keyword evidence="3 7" id="KW-0479">Metal-binding</keyword>
<dbReference type="SUPFAM" id="SSF48264">
    <property type="entry name" value="Cytochrome P450"/>
    <property type="match status" value="1"/>
</dbReference>
<gene>
    <name evidence="9" type="ORF">VNI00_002274</name>
</gene>
<dbReference type="InterPro" id="IPR017972">
    <property type="entry name" value="Cyt_P450_CS"/>
</dbReference>
<comment type="similarity">
    <text evidence="2 8">Belongs to the cytochrome P450 family.</text>
</comment>
<sequence>MTGRQYPNSAFKVPLLDRWLVVVSGKDMIGDIRKASDQQLSLNAAFEETFHTKRLFGKAGGQHFNIDVIQTTLTRSIASKAPEVYDEMVASFNDEIPLSSDWVKVPTLFKVLNIVCRTSNRLFVGLPLCRNKEWKALNIEFTRHVFMATTYINLFPKVLQPVVAWYLNPYPAAFRRASKLVRPIILERIEDLKAHGEDWEAPDDLLTWLIKAAAARNIPLDPDTFVGMSISTNMAAIHTTSMAFTQALFNLALRPELIKLLRDEAEPIIKEEGWTKAAMGKLRIMDSFLKESQRVAISAPAGISRMPLHDFTFSNGIVIPAGTLIQTCVRATHFDETNYNDPYEFDALRSYKKREEDGEGTKHHMVTPGPSYLAFGTGKHACPGRFFAVNELKLLLTHTILHYDIRFDEKDEKPKLNMFGTRINLDAKTQVMFRRRSM</sequence>
<keyword evidence="6 8" id="KW-0503">Monooxygenase</keyword>
<organism evidence="9 10">
    <name type="scientific">Paramarasmius palmivorus</name>
    <dbReference type="NCBI Taxonomy" id="297713"/>
    <lineage>
        <taxon>Eukaryota</taxon>
        <taxon>Fungi</taxon>
        <taxon>Dikarya</taxon>
        <taxon>Basidiomycota</taxon>
        <taxon>Agaricomycotina</taxon>
        <taxon>Agaricomycetes</taxon>
        <taxon>Agaricomycetidae</taxon>
        <taxon>Agaricales</taxon>
        <taxon>Marasmiineae</taxon>
        <taxon>Marasmiaceae</taxon>
        <taxon>Paramarasmius</taxon>
    </lineage>
</organism>
<dbReference type="PANTHER" id="PTHR46206:SF6">
    <property type="entry name" value="CYTOCHROME P450 MONOOXYGENASE AN1598-RELATED"/>
    <property type="match status" value="1"/>
</dbReference>
<evidence type="ECO:0000256" key="4">
    <source>
        <dbReference type="ARBA" id="ARBA00023002"/>
    </source>
</evidence>
<dbReference type="GO" id="GO:0004497">
    <property type="term" value="F:monooxygenase activity"/>
    <property type="evidence" value="ECO:0007669"/>
    <property type="project" value="UniProtKB-KW"/>
</dbReference>
<dbReference type="Pfam" id="PF00067">
    <property type="entry name" value="p450"/>
    <property type="match status" value="1"/>
</dbReference>
<keyword evidence="4 8" id="KW-0560">Oxidoreductase</keyword>
<reference evidence="9 10" key="1">
    <citation type="submission" date="2024-01" db="EMBL/GenBank/DDBJ databases">
        <title>A draft genome for a cacao thread blight-causing isolate of Paramarasmius palmivorus.</title>
        <authorList>
            <person name="Baruah I.K."/>
            <person name="Bukari Y."/>
            <person name="Amoako-Attah I."/>
            <person name="Meinhardt L.W."/>
            <person name="Bailey B.A."/>
            <person name="Cohen S.P."/>
        </authorList>
    </citation>
    <scope>NUCLEOTIDE SEQUENCE [LARGE SCALE GENOMIC DNA]</scope>
    <source>
        <strain evidence="9 10">GH-12</strain>
    </source>
</reference>
<evidence type="ECO:0000256" key="8">
    <source>
        <dbReference type="RuleBase" id="RU000461"/>
    </source>
</evidence>
<keyword evidence="10" id="KW-1185">Reference proteome</keyword>
<dbReference type="GO" id="GO:0005506">
    <property type="term" value="F:iron ion binding"/>
    <property type="evidence" value="ECO:0007669"/>
    <property type="project" value="InterPro"/>
</dbReference>
<dbReference type="PRINTS" id="PR00465">
    <property type="entry name" value="EP450IV"/>
</dbReference>
<accession>A0AAW0E6F0</accession>
<dbReference type="InterPro" id="IPR002403">
    <property type="entry name" value="Cyt_P450_E_grp-IV"/>
</dbReference>
<dbReference type="CDD" id="cd11041">
    <property type="entry name" value="CYP503A1-like"/>
    <property type="match status" value="1"/>
</dbReference>
<evidence type="ECO:0000313" key="10">
    <source>
        <dbReference type="Proteomes" id="UP001383192"/>
    </source>
</evidence>
<evidence type="ECO:0000256" key="1">
    <source>
        <dbReference type="ARBA" id="ARBA00001971"/>
    </source>
</evidence>
<evidence type="ECO:0000256" key="5">
    <source>
        <dbReference type="ARBA" id="ARBA00023004"/>
    </source>
</evidence>
<dbReference type="EMBL" id="JAYKXP010000005">
    <property type="protein sequence ID" value="KAK7058638.1"/>
    <property type="molecule type" value="Genomic_DNA"/>
</dbReference>
<dbReference type="Gene3D" id="1.10.630.10">
    <property type="entry name" value="Cytochrome P450"/>
    <property type="match status" value="1"/>
</dbReference>
<proteinExistence type="inferred from homology"/>
<evidence type="ECO:0000256" key="2">
    <source>
        <dbReference type="ARBA" id="ARBA00010617"/>
    </source>
</evidence>
<keyword evidence="5 7" id="KW-0408">Iron</keyword>
<dbReference type="AlphaFoldDB" id="A0AAW0E6F0"/>
<evidence type="ECO:0000256" key="7">
    <source>
        <dbReference type="PIRSR" id="PIRSR602403-1"/>
    </source>
</evidence>
<comment type="caution">
    <text evidence="9">The sequence shown here is derived from an EMBL/GenBank/DDBJ whole genome shotgun (WGS) entry which is preliminary data.</text>
</comment>
<feature type="binding site" description="axial binding residue" evidence="7">
    <location>
        <position position="382"/>
    </location>
    <ligand>
        <name>heme</name>
        <dbReference type="ChEBI" id="CHEBI:30413"/>
    </ligand>
    <ligandPart>
        <name>Fe</name>
        <dbReference type="ChEBI" id="CHEBI:18248"/>
    </ligandPart>
</feature>
<dbReference type="Proteomes" id="UP001383192">
    <property type="component" value="Unassembled WGS sequence"/>
</dbReference>
<dbReference type="InterPro" id="IPR036396">
    <property type="entry name" value="Cyt_P450_sf"/>
</dbReference>
<dbReference type="PANTHER" id="PTHR46206">
    <property type="entry name" value="CYTOCHROME P450"/>
    <property type="match status" value="1"/>
</dbReference>
<dbReference type="InterPro" id="IPR001128">
    <property type="entry name" value="Cyt_P450"/>
</dbReference>
<evidence type="ECO:0000256" key="6">
    <source>
        <dbReference type="ARBA" id="ARBA00023033"/>
    </source>
</evidence>